<accession>A0AAD1SP34</accession>
<dbReference type="InterPro" id="IPR001849">
    <property type="entry name" value="PH_domain"/>
</dbReference>
<evidence type="ECO:0000313" key="5">
    <source>
        <dbReference type="Proteomes" id="UP001295444"/>
    </source>
</evidence>
<evidence type="ECO:0008006" key="6">
    <source>
        <dbReference type="Google" id="ProtNLM"/>
    </source>
</evidence>
<dbReference type="SMART" id="SM00233">
    <property type="entry name" value="PH"/>
    <property type="match status" value="1"/>
</dbReference>
<dbReference type="SMART" id="SM00498">
    <property type="entry name" value="FH2"/>
    <property type="match status" value="1"/>
</dbReference>
<evidence type="ECO:0000259" key="2">
    <source>
        <dbReference type="PROSITE" id="PS50003"/>
    </source>
</evidence>
<dbReference type="InterPro" id="IPR011993">
    <property type="entry name" value="PH-like_dom_sf"/>
</dbReference>
<dbReference type="PROSITE" id="PS51444">
    <property type="entry name" value="FH2"/>
    <property type="match status" value="1"/>
</dbReference>
<dbReference type="AlphaFoldDB" id="A0AAD1SP34"/>
<evidence type="ECO:0000256" key="1">
    <source>
        <dbReference type="SAM" id="MobiDB-lite"/>
    </source>
</evidence>
<dbReference type="PANTHER" id="PTHR45725">
    <property type="entry name" value="FORMIN HOMOLOGY 2 FAMILY MEMBER"/>
    <property type="match status" value="1"/>
</dbReference>
<sequence length="756" mass="86784">MAFVKMNTDKQLSQEEILDILHKVKIKQITIDDALALWKQENKSDEEQMKPEKMGSKDPPTTQQYNFTVYKQRYRRKKRILQIDLISQMIFNIEKGNLKNQFPFTQIKSCFNGDGLKLVISFYGHHDYEIEASSLEDKENLVKIMNDIIQDNGQLSTVKSFAKRNAYCDVILDGLLERQEQRPGGETWNMCLVKLKRQELVYYCAQEKLQPVENIINLSECNVYSSGNSDSPSFTIHTKGGSLVFRIPLNEQTRNREKSLGMRDDWVSLLQEYSSQNPPSSLNKCNSNSSEVILDIKSNQTTPELLPPDLLAVNKVQNNLKTSNVSDTVYSSILFDKIIHQEDTSKPEISIAQSLPQGMIPPILLPPPLPEQLHKPNNSRNIQKRSKAFHWDIVLQERVNKSMWALQNADPKKIDTQRIRNLFQCHEFTVSADNSSDLSKNLNILLNSKIAHNFNIVLKSFHMAPGQLKDKLFIINESDGGLSDEHLTNLRRYVPTKKDVIMYQNFKGSPHELHIVDQFMLEMCKIPDLCKRLDTLLAIRELSSYMQDLNRLLSLQVKACEQLLKSQTFPAVLHYILAIGNCLNENAGKEKVNGFRLSSLTKMSQLVSKEKKFTLLHGLVEQILLYEPDLVKFPQELNEFESVPGASVKGLIAEVEVLSKELEKIDEYRKTFKSKFSKGSSSETKFLKDLKIIVETYGTEYAKIAKRSSEMKKIYSDILQKFAEAEDQDSQEMFGWISTFIKEFKNVVSQIQDVQN</sequence>
<dbReference type="InterPro" id="IPR042201">
    <property type="entry name" value="FH2_Formin_sf"/>
</dbReference>
<evidence type="ECO:0000259" key="3">
    <source>
        <dbReference type="PROSITE" id="PS51444"/>
    </source>
</evidence>
<protein>
    <recommendedName>
        <fullName evidence="6">FH2 domain-containing protein</fullName>
    </recommendedName>
</protein>
<name>A0AAD1SP34_PELCU</name>
<gene>
    <name evidence="4" type="ORF">PECUL_23A030309</name>
</gene>
<dbReference type="Pfam" id="PF02181">
    <property type="entry name" value="FH2"/>
    <property type="match status" value="1"/>
</dbReference>
<dbReference type="SUPFAM" id="SSF50729">
    <property type="entry name" value="PH domain-like"/>
    <property type="match status" value="1"/>
</dbReference>
<dbReference type="Gene3D" id="1.20.58.2220">
    <property type="entry name" value="Formin, FH2 domain"/>
    <property type="match status" value="1"/>
</dbReference>
<organism evidence="4 5">
    <name type="scientific">Pelobates cultripes</name>
    <name type="common">Western spadefoot toad</name>
    <dbReference type="NCBI Taxonomy" id="61616"/>
    <lineage>
        <taxon>Eukaryota</taxon>
        <taxon>Metazoa</taxon>
        <taxon>Chordata</taxon>
        <taxon>Craniata</taxon>
        <taxon>Vertebrata</taxon>
        <taxon>Euteleostomi</taxon>
        <taxon>Amphibia</taxon>
        <taxon>Batrachia</taxon>
        <taxon>Anura</taxon>
        <taxon>Pelobatoidea</taxon>
        <taxon>Pelobatidae</taxon>
        <taxon>Pelobates</taxon>
    </lineage>
</organism>
<dbReference type="Proteomes" id="UP001295444">
    <property type="component" value="Chromosome 06"/>
</dbReference>
<feature type="domain" description="FH2" evidence="3">
    <location>
        <begin position="376"/>
        <end position="756"/>
    </location>
</feature>
<feature type="region of interest" description="Disordered" evidence="1">
    <location>
        <begin position="42"/>
        <end position="62"/>
    </location>
</feature>
<dbReference type="InterPro" id="IPR015425">
    <property type="entry name" value="FH2_Formin"/>
</dbReference>
<dbReference type="PROSITE" id="PS50003">
    <property type="entry name" value="PH_DOMAIN"/>
    <property type="match status" value="1"/>
</dbReference>
<proteinExistence type="predicted"/>
<dbReference type="SUPFAM" id="SSF101447">
    <property type="entry name" value="Formin homology 2 domain (FH2 domain)"/>
    <property type="match status" value="1"/>
</dbReference>
<dbReference type="PANTHER" id="PTHR45725:SF10">
    <property type="entry name" value="FH2 DOMAIN-CONTAINING PROTEIN"/>
    <property type="match status" value="1"/>
</dbReference>
<dbReference type="Gene3D" id="2.30.29.30">
    <property type="entry name" value="Pleckstrin-homology domain (PH domain)/Phosphotyrosine-binding domain (PTB)"/>
    <property type="match status" value="1"/>
</dbReference>
<feature type="domain" description="PH" evidence="2">
    <location>
        <begin position="169"/>
        <end position="275"/>
    </location>
</feature>
<dbReference type="EMBL" id="OW240917">
    <property type="protein sequence ID" value="CAH2303353.1"/>
    <property type="molecule type" value="Genomic_DNA"/>
</dbReference>
<feature type="compositionally biased region" description="Basic and acidic residues" evidence="1">
    <location>
        <begin position="42"/>
        <end position="56"/>
    </location>
</feature>
<reference evidence="4" key="1">
    <citation type="submission" date="2022-03" db="EMBL/GenBank/DDBJ databases">
        <authorList>
            <person name="Alioto T."/>
            <person name="Alioto T."/>
            <person name="Gomez Garrido J."/>
        </authorList>
    </citation>
    <scope>NUCLEOTIDE SEQUENCE</scope>
</reference>
<keyword evidence="5" id="KW-1185">Reference proteome</keyword>
<evidence type="ECO:0000313" key="4">
    <source>
        <dbReference type="EMBL" id="CAH2303353.1"/>
    </source>
</evidence>
<dbReference type="InterPro" id="IPR051425">
    <property type="entry name" value="Formin_Homology"/>
</dbReference>